<name>A0A1M3KWY3_9BACT</name>
<dbReference type="STRING" id="1895771.BGO89_10260"/>
<dbReference type="AlphaFoldDB" id="A0A1M3KWY3"/>
<dbReference type="GO" id="GO:0016747">
    <property type="term" value="F:acyltransferase activity, transferring groups other than amino-acyl groups"/>
    <property type="evidence" value="ECO:0007669"/>
    <property type="project" value="InterPro"/>
</dbReference>
<reference evidence="2 3" key="1">
    <citation type="submission" date="2016-09" db="EMBL/GenBank/DDBJ databases">
        <title>Genome-resolved meta-omics ties microbial dynamics to process performance in biotechnology for thiocyanate degradation.</title>
        <authorList>
            <person name="Kantor R.S."/>
            <person name="Huddy R.J."/>
            <person name="Iyer R."/>
            <person name="Thomas B.C."/>
            <person name="Brown C.T."/>
            <person name="Anantharaman K."/>
            <person name="Tringe S."/>
            <person name="Hettich R.L."/>
            <person name="Harrison S.T."/>
            <person name="Banfield J.F."/>
        </authorList>
    </citation>
    <scope>NUCLEOTIDE SEQUENCE [LARGE SCALE GENOMIC DNA]</scope>
    <source>
        <strain evidence="2">59-99</strain>
    </source>
</reference>
<organism evidence="2 3">
    <name type="scientific">Candidatus Kapaibacterium thiocyanatum</name>
    <dbReference type="NCBI Taxonomy" id="1895771"/>
    <lineage>
        <taxon>Bacteria</taxon>
        <taxon>Pseudomonadati</taxon>
        <taxon>Candidatus Kapaibacteriota</taxon>
        <taxon>Candidatus Kapaibacteriia</taxon>
        <taxon>Candidatus Kapaibacteriales</taxon>
        <taxon>Candidatus Kapaibacteriaceae</taxon>
        <taxon>Candidatus Kapaibacterium</taxon>
    </lineage>
</organism>
<dbReference type="InterPro" id="IPR016181">
    <property type="entry name" value="Acyl_CoA_acyltransferase"/>
</dbReference>
<dbReference type="EMBL" id="MKVH01000024">
    <property type="protein sequence ID" value="OJX56900.1"/>
    <property type="molecule type" value="Genomic_DNA"/>
</dbReference>
<dbReference type="Proteomes" id="UP000184233">
    <property type="component" value="Unassembled WGS sequence"/>
</dbReference>
<evidence type="ECO:0000313" key="2">
    <source>
        <dbReference type="EMBL" id="OJX56900.1"/>
    </source>
</evidence>
<comment type="caution">
    <text evidence="2">The sequence shown here is derived from an EMBL/GenBank/DDBJ whole genome shotgun (WGS) entry which is preliminary data.</text>
</comment>
<dbReference type="InterPro" id="IPR000182">
    <property type="entry name" value="GNAT_dom"/>
</dbReference>
<evidence type="ECO:0000313" key="3">
    <source>
        <dbReference type="Proteomes" id="UP000184233"/>
    </source>
</evidence>
<proteinExistence type="predicted"/>
<dbReference type="SUPFAM" id="SSF55729">
    <property type="entry name" value="Acyl-CoA N-acyltransferases (Nat)"/>
    <property type="match status" value="1"/>
</dbReference>
<accession>A0A1M3KWY3</accession>
<dbReference type="Gene3D" id="3.40.630.30">
    <property type="match status" value="1"/>
</dbReference>
<dbReference type="Pfam" id="PF00583">
    <property type="entry name" value="Acetyltransf_1"/>
    <property type="match status" value="1"/>
</dbReference>
<gene>
    <name evidence="2" type="ORF">BGO89_10260</name>
</gene>
<dbReference type="CDD" id="cd04301">
    <property type="entry name" value="NAT_SF"/>
    <property type="match status" value="1"/>
</dbReference>
<dbReference type="PROSITE" id="PS51186">
    <property type="entry name" value="GNAT"/>
    <property type="match status" value="1"/>
</dbReference>
<sequence>MKTIRLLPGYTLVDVDPATFGALFRERRAEMFPHSLEFDAEAALSAQERQRKRELAQDMPAMYSIRWAIRHGRRFIGWTYGFQENAERFYMCNTAIEREHRGKGLYSALLPHVLRNLGEHGFQVAYSRHAATNNAVIVPKLKAGFHITGMELSDRHGTMVVLSYFFNDLRRQALHFRSGEVRPGPILAALLQS</sequence>
<protein>
    <recommendedName>
        <fullName evidence="1">N-acetyltransferase domain-containing protein</fullName>
    </recommendedName>
</protein>
<feature type="domain" description="N-acetyltransferase" evidence="1">
    <location>
        <begin position="22"/>
        <end position="167"/>
    </location>
</feature>
<evidence type="ECO:0000259" key="1">
    <source>
        <dbReference type="PROSITE" id="PS51186"/>
    </source>
</evidence>